<keyword evidence="2" id="KW-1185">Reference proteome</keyword>
<name>A0A0K0Y907_9RHOB</name>
<dbReference type="RefSeq" id="WP_049835601.1">
    <property type="nucleotide sequence ID" value="NZ_CP012160.1"/>
</dbReference>
<proteinExistence type="predicted"/>
<dbReference type="STRING" id="1458307.OSB_28720"/>
<evidence type="ECO:0000313" key="1">
    <source>
        <dbReference type="EMBL" id="AKS47395.1"/>
    </source>
</evidence>
<dbReference type="InterPro" id="IPR018687">
    <property type="entry name" value="DUF2177_membr"/>
</dbReference>
<dbReference type="PATRIC" id="fig|1458307.3.peg.2905"/>
<dbReference type="Proteomes" id="UP000067444">
    <property type="component" value="Chromosome"/>
</dbReference>
<reference evidence="1 2" key="1">
    <citation type="journal article" date="2015" name="Genome Announc.">
        <title>Closed Genome Sequence of Octadecabacter temperatus SB1, the First Mesophilic Species of the Genus Octadecabacter.</title>
        <authorList>
            <person name="Voget S."/>
            <person name="Billerbeck S."/>
            <person name="Simon M."/>
            <person name="Daniel R."/>
        </authorList>
    </citation>
    <scope>NUCLEOTIDE SEQUENCE [LARGE SCALE GENOMIC DNA]</scope>
    <source>
        <strain evidence="1 2">SB1</strain>
    </source>
</reference>
<protein>
    <submittedName>
        <fullName evidence="1">Uncharacterized protein</fullName>
    </submittedName>
</protein>
<organism evidence="1 2">
    <name type="scientific">Octadecabacter temperatus</name>
    <dbReference type="NCBI Taxonomy" id="1458307"/>
    <lineage>
        <taxon>Bacteria</taxon>
        <taxon>Pseudomonadati</taxon>
        <taxon>Pseudomonadota</taxon>
        <taxon>Alphaproteobacteria</taxon>
        <taxon>Rhodobacterales</taxon>
        <taxon>Roseobacteraceae</taxon>
        <taxon>Octadecabacter</taxon>
    </lineage>
</organism>
<dbReference type="KEGG" id="otm:OSB_28720"/>
<gene>
    <name evidence="1" type="ORF">OSB_28720</name>
</gene>
<sequence>MNILVLYLSTAVIFFVADAVGLRLLIKPVFDRHVAHLFADPFRVGPAAVFYLGYIAGVLWFVSAPALKDNDPTAAFFGGIALGLLAYGTYEFTNYATLRDWSLQQVAIDTIWGGLLTGFAAWAGVMITRSIG</sequence>
<dbReference type="Pfam" id="PF09945">
    <property type="entry name" value="DUF2177"/>
    <property type="match status" value="1"/>
</dbReference>
<dbReference type="OrthoDB" id="166547at2"/>
<evidence type="ECO:0000313" key="2">
    <source>
        <dbReference type="Proteomes" id="UP000067444"/>
    </source>
</evidence>
<dbReference type="EMBL" id="CP012160">
    <property type="protein sequence ID" value="AKS47395.1"/>
    <property type="molecule type" value="Genomic_DNA"/>
</dbReference>
<dbReference type="AlphaFoldDB" id="A0A0K0Y907"/>
<accession>A0A0K0Y907</accession>